<accession>A0A918VIT9</accession>
<name>A0A918VIT9_9ACTN</name>
<gene>
    <name evidence="5" type="ORF">GCM10010389_47030</name>
</gene>
<dbReference type="PANTHER" id="PTHR38149">
    <property type="entry name" value="ATPASE"/>
    <property type="match status" value="1"/>
</dbReference>
<feature type="domain" description="MRB1590-like C-terminal" evidence="4">
    <location>
        <begin position="499"/>
        <end position="611"/>
    </location>
</feature>
<evidence type="ECO:0000256" key="1">
    <source>
        <dbReference type="SAM" id="MobiDB-lite"/>
    </source>
</evidence>
<feature type="domain" description="ATPase of the ABC class N-terminal" evidence="3">
    <location>
        <begin position="43"/>
        <end position="193"/>
    </location>
</feature>
<feature type="compositionally biased region" description="Basic and acidic residues" evidence="1">
    <location>
        <begin position="1"/>
        <end position="16"/>
    </location>
</feature>
<dbReference type="Pfam" id="PF09818">
    <property type="entry name" value="ABC_ATPase"/>
    <property type="match status" value="1"/>
</dbReference>
<dbReference type="RefSeq" id="WP_229879911.1">
    <property type="nucleotide sequence ID" value="NZ_BMWH01000021.1"/>
</dbReference>
<dbReference type="SUPFAM" id="SSF52540">
    <property type="entry name" value="P-loop containing nucleoside triphosphate hydrolases"/>
    <property type="match status" value="1"/>
</dbReference>
<comment type="caution">
    <text evidence="5">The sequence shown here is derived from an EMBL/GenBank/DDBJ whole genome shotgun (WGS) entry which is preliminary data.</text>
</comment>
<dbReference type="Pfam" id="PF21117">
    <property type="entry name" value="MRB1590_C"/>
    <property type="match status" value="1"/>
</dbReference>
<dbReference type="InterPro" id="IPR019195">
    <property type="entry name" value="ABC_ATPase_put"/>
</dbReference>
<dbReference type="InterPro" id="IPR046834">
    <property type="entry name" value="ABC_ATPase_C"/>
</dbReference>
<evidence type="ECO:0000313" key="6">
    <source>
        <dbReference type="Proteomes" id="UP000623010"/>
    </source>
</evidence>
<protein>
    <submittedName>
        <fullName evidence="5">ATPase</fullName>
    </submittedName>
</protein>
<dbReference type="Pfam" id="PF20446">
    <property type="entry name" value="ABC_N"/>
    <property type="match status" value="1"/>
</dbReference>
<organism evidence="5 6">
    <name type="scientific">Streptomyces echinoruber</name>
    <dbReference type="NCBI Taxonomy" id="68898"/>
    <lineage>
        <taxon>Bacteria</taxon>
        <taxon>Bacillati</taxon>
        <taxon>Actinomycetota</taxon>
        <taxon>Actinomycetes</taxon>
        <taxon>Kitasatosporales</taxon>
        <taxon>Streptomycetaceae</taxon>
        <taxon>Streptomyces</taxon>
    </lineage>
</organism>
<dbReference type="EMBL" id="BMWH01000021">
    <property type="protein sequence ID" value="GHA02234.1"/>
    <property type="molecule type" value="Genomic_DNA"/>
</dbReference>
<dbReference type="PANTHER" id="PTHR38149:SF1">
    <property type="entry name" value="ATPASE"/>
    <property type="match status" value="1"/>
</dbReference>
<feature type="region of interest" description="Disordered" evidence="1">
    <location>
        <begin position="1"/>
        <end position="33"/>
    </location>
</feature>
<evidence type="ECO:0000259" key="4">
    <source>
        <dbReference type="Pfam" id="PF21117"/>
    </source>
</evidence>
<evidence type="ECO:0000259" key="3">
    <source>
        <dbReference type="Pfam" id="PF20446"/>
    </source>
</evidence>
<dbReference type="InterPro" id="IPR049069">
    <property type="entry name" value="MRB1590-like_C"/>
</dbReference>
<reference evidence="5" key="1">
    <citation type="journal article" date="2014" name="Int. J. Syst. Evol. Microbiol.">
        <title>Complete genome sequence of Corynebacterium casei LMG S-19264T (=DSM 44701T), isolated from a smear-ripened cheese.</title>
        <authorList>
            <consortium name="US DOE Joint Genome Institute (JGI-PGF)"/>
            <person name="Walter F."/>
            <person name="Albersmeier A."/>
            <person name="Kalinowski J."/>
            <person name="Ruckert C."/>
        </authorList>
    </citation>
    <scope>NUCLEOTIDE SEQUENCE</scope>
    <source>
        <strain evidence="5">JCM 5016</strain>
    </source>
</reference>
<reference evidence="5" key="2">
    <citation type="submission" date="2020-09" db="EMBL/GenBank/DDBJ databases">
        <authorList>
            <person name="Sun Q."/>
            <person name="Ohkuma M."/>
        </authorList>
    </citation>
    <scope>NUCLEOTIDE SEQUENCE</scope>
    <source>
        <strain evidence="5">JCM 5016</strain>
    </source>
</reference>
<evidence type="ECO:0000259" key="2">
    <source>
        <dbReference type="Pfam" id="PF09818"/>
    </source>
</evidence>
<keyword evidence="6" id="KW-1185">Reference proteome</keyword>
<dbReference type="InterPro" id="IPR046833">
    <property type="entry name" value="ABC_N"/>
</dbReference>
<dbReference type="Gene3D" id="3.40.50.300">
    <property type="entry name" value="P-loop containing nucleotide triphosphate hydrolases"/>
    <property type="match status" value="1"/>
</dbReference>
<feature type="domain" description="ATPase of the ABC class C-terminal" evidence="2">
    <location>
        <begin position="203"/>
        <end position="475"/>
    </location>
</feature>
<evidence type="ECO:0000313" key="5">
    <source>
        <dbReference type="EMBL" id="GHA02234.1"/>
    </source>
</evidence>
<dbReference type="AlphaFoldDB" id="A0A918VIT9"/>
<dbReference type="InterPro" id="IPR027417">
    <property type="entry name" value="P-loop_NTPase"/>
</dbReference>
<sequence length="612" mass="65232">MRHRQGRQERRGRQDGAGEADAAAAADAAGTADAAAAAARPGLERELERLHGAPYGRYRGLVGSWELAGGVVVRLVRAQADPFAPPARVAVHVPAQRAGFAPEVRDTPVRRRALAGFLVRRAAREAAGERAYRVDAGGQEVLARSSCTVAPDGAVTLRLGVALPGPRRRIDGRAARRLLCEGLEHIARRALCRTAYDDEGLRELREFVATVEDATVLRERLPELGLVGFVADGALLPRRSGADDRPAAGDGVVPFRAPEELRVTVELPNAGTVTGMGVPEGVTLIVGGGFHGKSTLLRALEAGVWDHVPGDGRERVVAHRDTVKLRAEDGRPVTRVDVHAFVGHLPNGADTADFSTANASGSTSQAASLCEAVESGARVLLIDEDTAATNLMIRDARMQALVAKEREPLTPLVDLVRSLHRDHGVSTVLVMGGSGDYLDVADRVVMMDGYRPYDVTERARGIAARPTGRRAEAESFPGVMHRRPDPAFADPGARGRTRIRVRGTDHLVLGEHEIDLRGVEQLADAPHLTGVGLALELLVRRGHLDGRRTLAEALDLLDAELGTGVGAEPGAGPNGPDGVAALLSVRDEDFAVPRRHEVAAALNRLRGLRVRR</sequence>
<proteinExistence type="predicted"/>
<dbReference type="Proteomes" id="UP000623010">
    <property type="component" value="Unassembled WGS sequence"/>
</dbReference>
<feature type="compositionally biased region" description="Low complexity" evidence="1">
    <location>
        <begin position="17"/>
        <end position="33"/>
    </location>
</feature>